<dbReference type="RefSeq" id="WP_091409258.1">
    <property type="nucleotide sequence ID" value="NZ_FOAB01000004.1"/>
</dbReference>
<sequence>MKQYTDKEFDILTILWNCKEASVQEVHEKLNSSSGYTTTLKLMQIMFDKGFVERRKEGKKHIYVPLVDQEKAQESGIKKMISGLFGGSKLSFAQSFLGNTKPSKEELEAIKEMIEKIEKDAGDSL</sequence>
<accession>A0A1H7QTC5</accession>
<dbReference type="InterPro" id="IPR005650">
    <property type="entry name" value="BlaI_family"/>
</dbReference>
<evidence type="ECO:0000313" key="6">
    <source>
        <dbReference type="Proteomes" id="UP000198521"/>
    </source>
</evidence>
<reference evidence="5 6" key="1">
    <citation type="submission" date="2016-10" db="EMBL/GenBank/DDBJ databases">
        <authorList>
            <person name="de Groot N.N."/>
        </authorList>
    </citation>
    <scope>NUCLEOTIDE SEQUENCE [LARGE SCALE GENOMIC DNA]</scope>
    <source>
        <strain evidence="5 6">DSM 25232</strain>
    </source>
</reference>
<dbReference type="InterPro" id="IPR036390">
    <property type="entry name" value="WH_DNA-bd_sf"/>
</dbReference>
<organism evidence="5 6">
    <name type="scientific">Aquimarina amphilecti</name>
    <dbReference type="NCBI Taxonomy" id="1038014"/>
    <lineage>
        <taxon>Bacteria</taxon>
        <taxon>Pseudomonadati</taxon>
        <taxon>Bacteroidota</taxon>
        <taxon>Flavobacteriia</taxon>
        <taxon>Flavobacteriales</taxon>
        <taxon>Flavobacteriaceae</taxon>
        <taxon>Aquimarina</taxon>
    </lineage>
</organism>
<keyword evidence="2" id="KW-0805">Transcription regulation</keyword>
<evidence type="ECO:0000256" key="3">
    <source>
        <dbReference type="ARBA" id="ARBA00023125"/>
    </source>
</evidence>
<dbReference type="STRING" id="1038014.SAMN04487910_2681"/>
<dbReference type="EMBL" id="FOAB01000004">
    <property type="protein sequence ID" value="SEL51241.1"/>
    <property type="molecule type" value="Genomic_DNA"/>
</dbReference>
<dbReference type="Pfam" id="PF03965">
    <property type="entry name" value="Penicillinase_R"/>
    <property type="match status" value="1"/>
</dbReference>
<proteinExistence type="inferred from homology"/>
<keyword evidence="4" id="KW-0804">Transcription</keyword>
<evidence type="ECO:0000256" key="4">
    <source>
        <dbReference type="ARBA" id="ARBA00023163"/>
    </source>
</evidence>
<dbReference type="SUPFAM" id="SSF46785">
    <property type="entry name" value="Winged helix' DNA-binding domain"/>
    <property type="match status" value="1"/>
</dbReference>
<evidence type="ECO:0000313" key="5">
    <source>
        <dbReference type="EMBL" id="SEL51241.1"/>
    </source>
</evidence>
<comment type="similarity">
    <text evidence="1">Belongs to the BlaI transcriptional regulatory family.</text>
</comment>
<gene>
    <name evidence="5" type="ORF">SAMN04487910_2681</name>
</gene>
<evidence type="ECO:0000256" key="2">
    <source>
        <dbReference type="ARBA" id="ARBA00023015"/>
    </source>
</evidence>
<dbReference type="OrthoDB" id="279010at2"/>
<dbReference type="Gene3D" id="1.10.4040.10">
    <property type="entry name" value="Penicillinase repressor domain"/>
    <property type="match status" value="1"/>
</dbReference>
<dbReference type="GO" id="GO:0003677">
    <property type="term" value="F:DNA binding"/>
    <property type="evidence" value="ECO:0007669"/>
    <property type="project" value="UniProtKB-KW"/>
</dbReference>
<name>A0A1H7QTC5_AQUAM</name>
<dbReference type="AlphaFoldDB" id="A0A1H7QTC5"/>
<dbReference type="PIRSF" id="PIRSF019455">
    <property type="entry name" value="CopR_AtkY"/>
    <property type="match status" value="1"/>
</dbReference>
<keyword evidence="6" id="KW-1185">Reference proteome</keyword>
<dbReference type="Proteomes" id="UP000198521">
    <property type="component" value="Unassembled WGS sequence"/>
</dbReference>
<dbReference type="InterPro" id="IPR036388">
    <property type="entry name" value="WH-like_DNA-bd_sf"/>
</dbReference>
<dbReference type="Gene3D" id="1.10.10.10">
    <property type="entry name" value="Winged helix-like DNA-binding domain superfamily/Winged helix DNA-binding domain"/>
    <property type="match status" value="1"/>
</dbReference>
<evidence type="ECO:0000256" key="1">
    <source>
        <dbReference type="ARBA" id="ARBA00011046"/>
    </source>
</evidence>
<keyword evidence="3" id="KW-0238">DNA-binding</keyword>
<dbReference type="GO" id="GO:0045892">
    <property type="term" value="P:negative regulation of DNA-templated transcription"/>
    <property type="evidence" value="ECO:0007669"/>
    <property type="project" value="InterPro"/>
</dbReference>
<protein>
    <submittedName>
        <fullName evidence="5">Predicted transcriptional regulator</fullName>
    </submittedName>
</protein>